<sequence>MVDNVKTEEVQSMAEFNRNRILTPAVAQQICTKNKYSTLDIDKDDEIDSEYHQNKYVRGKVENSPLCPQPTVNRIVIKQRYYVSLKADKNEKTRVMAFQRQHSAKSLNVCCVYRHICRNFGDQKIHDGD</sequence>
<keyword evidence="2" id="KW-1185">Reference proteome</keyword>
<organism evidence="1 2">
    <name type="scientific">Dreissena polymorpha</name>
    <name type="common">Zebra mussel</name>
    <name type="synonym">Mytilus polymorpha</name>
    <dbReference type="NCBI Taxonomy" id="45954"/>
    <lineage>
        <taxon>Eukaryota</taxon>
        <taxon>Metazoa</taxon>
        <taxon>Spiralia</taxon>
        <taxon>Lophotrochozoa</taxon>
        <taxon>Mollusca</taxon>
        <taxon>Bivalvia</taxon>
        <taxon>Autobranchia</taxon>
        <taxon>Heteroconchia</taxon>
        <taxon>Euheterodonta</taxon>
        <taxon>Imparidentia</taxon>
        <taxon>Neoheterodontei</taxon>
        <taxon>Myida</taxon>
        <taxon>Dreissenoidea</taxon>
        <taxon>Dreissenidae</taxon>
        <taxon>Dreissena</taxon>
    </lineage>
</organism>
<comment type="caution">
    <text evidence="1">The sequence shown here is derived from an EMBL/GenBank/DDBJ whole genome shotgun (WGS) entry which is preliminary data.</text>
</comment>
<name>A0A9D3Y7D0_DREPO</name>
<reference evidence="1" key="1">
    <citation type="journal article" date="2019" name="bioRxiv">
        <title>The Genome of the Zebra Mussel, Dreissena polymorpha: A Resource for Invasive Species Research.</title>
        <authorList>
            <person name="McCartney M.A."/>
            <person name="Auch B."/>
            <person name="Kono T."/>
            <person name="Mallez S."/>
            <person name="Zhang Y."/>
            <person name="Obille A."/>
            <person name="Becker A."/>
            <person name="Abrahante J.E."/>
            <person name="Garbe J."/>
            <person name="Badalamenti J.P."/>
            <person name="Herman A."/>
            <person name="Mangelson H."/>
            <person name="Liachko I."/>
            <person name="Sullivan S."/>
            <person name="Sone E.D."/>
            <person name="Koren S."/>
            <person name="Silverstein K.A.T."/>
            <person name="Beckman K.B."/>
            <person name="Gohl D.M."/>
        </authorList>
    </citation>
    <scope>NUCLEOTIDE SEQUENCE</scope>
    <source>
        <strain evidence="1">Duluth1</strain>
        <tissue evidence="1">Whole animal</tissue>
    </source>
</reference>
<evidence type="ECO:0000313" key="1">
    <source>
        <dbReference type="EMBL" id="KAH3694572.1"/>
    </source>
</evidence>
<reference evidence="1" key="2">
    <citation type="submission" date="2020-11" db="EMBL/GenBank/DDBJ databases">
        <authorList>
            <person name="McCartney M.A."/>
            <person name="Auch B."/>
            <person name="Kono T."/>
            <person name="Mallez S."/>
            <person name="Becker A."/>
            <person name="Gohl D.M."/>
            <person name="Silverstein K.A.T."/>
            <person name="Koren S."/>
            <person name="Bechman K.B."/>
            <person name="Herman A."/>
            <person name="Abrahante J.E."/>
            <person name="Garbe J."/>
        </authorList>
    </citation>
    <scope>NUCLEOTIDE SEQUENCE</scope>
    <source>
        <strain evidence="1">Duluth1</strain>
        <tissue evidence="1">Whole animal</tissue>
    </source>
</reference>
<dbReference type="EMBL" id="JAIWYP010000016">
    <property type="protein sequence ID" value="KAH3694572.1"/>
    <property type="molecule type" value="Genomic_DNA"/>
</dbReference>
<protein>
    <submittedName>
        <fullName evidence="1">Uncharacterized protein</fullName>
    </submittedName>
</protein>
<proteinExistence type="predicted"/>
<gene>
    <name evidence="1" type="ORF">DPMN_082011</name>
</gene>
<accession>A0A9D3Y7D0</accession>
<evidence type="ECO:0000313" key="2">
    <source>
        <dbReference type="Proteomes" id="UP000828390"/>
    </source>
</evidence>
<dbReference type="AlphaFoldDB" id="A0A9D3Y7D0"/>
<dbReference type="Proteomes" id="UP000828390">
    <property type="component" value="Unassembled WGS sequence"/>
</dbReference>